<keyword evidence="4" id="KW-0255">Endonuclease</keyword>
<reference evidence="4 5" key="1">
    <citation type="submission" date="2024-02" db="EMBL/GenBank/DDBJ databases">
        <title>Complete genome sequence of Pelagibacterium nitratireducens ZH15.</title>
        <authorList>
            <person name="Zhao L.H."/>
        </authorList>
    </citation>
    <scope>NUCLEOTIDE SEQUENCE [LARGE SCALE GENOMIC DNA]</scope>
    <source>
        <strain evidence="4 5">ZH15</strain>
    </source>
</reference>
<proteinExistence type="predicted"/>
<protein>
    <submittedName>
        <fullName evidence="4">Terminase gpA endonuclease subunit</fullName>
    </submittedName>
</protein>
<keyword evidence="5" id="KW-1185">Reference proteome</keyword>
<dbReference type="InterPro" id="IPR046454">
    <property type="entry name" value="GpA_endonuclease"/>
</dbReference>
<gene>
    <name evidence="4" type="ORF">V6617_10170</name>
</gene>
<dbReference type="EMBL" id="CP146275">
    <property type="protein sequence ID" value="WWT31401.1"/>
    <property type="molecule type" value="Genomic_DNA"/>
</dbReference>
<feature type="domain" description="Phage terminase large subunit GpA ATPase" evidence="2">
    <location>
        <begin position="47"/>
        <end position="299"/>
    </location>
</feature>
<evidence type="ECO:0000313" key="4">
    <source>
        <dbReference type="EMBL" id="WWT31401.1"/>
    </source>
</evidence>
<name>A0ABZ2I054_9HYPH</name>
<dbReference type="Proteomes" id="UP001369958">
    <property type="component" value="Chromosome"/>
</dbReference>
<sequence>MNFHPGAARMVAERLSAATRPVPPMPFRQWLPANIVLVDGPKKGEFWSEADAPYLGPIADVLDIDHPANLVSIRKSQQTGVSILALAWSLYLAETAPDNILYAVPGIDALQDVNGKKLQPMIDAWQRETKKRIILPNVSRSGSGSTTYEKRFAGGSLSLANTNSVMDLSGDTARYGVKDEVSKWGNSPNGDDPEVLFFGRFTAFRRLKLWKILELSTPEVDSGDPMGDEPGHCRIDRSFRRSDQRFWFIDCPECRNNFYQEMDGFVLDRAHPHKSSYECPHCGHHISEMERVPAVRAGQFVPTAEGEARHPGFHVDAFISLMMSYEAIAEDWLEQQKHGEEGAKNFTNLVGGLPYAMKGDAPDHKRLYERRETYSQGIVPARGLIFVAGADVHHDNIMVEAVAFSEDRQSWSVTIAYLDGPTDNVNAGAWLKLDAFLNTAFQDTYGQDRRIEAMAVDSGDGLRANQVYSWCASRPLAYAVKGMPGRGIPAIGTPQKVSIRKNGKRSRIGSAKVWPVGTWGLKGELMGNLHKLGVHSGEPEDPAGFCHFAQFHDEAYFKQLTAEYFERKLVKGKLREGWEKIRRDNHWLDVRIYAMAMAELLGMSKLTRDGWAQLRARIVPSQPLDLLSSLTETVAARSAEAPQSAPTAASVAEKRKKWRRRS</sequence>
<accession>A0ABZ2I054</accession>
<dbReference type="Pfam" id="PF20454">
    <property type="entry name" value="GpA_nuclease"/>
    <property type="match status" value="1"/>
</dbReference>
<dbReference type="Pfam" id="PF05876">
    <property type="entry name" value="GpA_ATPase"/>
    <property type="match status" value="1"/>
</dbReference>
<organism evidence="4 5">
    <name type="scientific">Pelagibacterium nitratireducens</name>
    <dbReference type="NCBI Taxonomy" id="1046114"/>
    <lineage>
        <taxon>Bacteria</taxon>
        <taxon>Pseudomonadati</taxon>
        <taxon>Pseudomonadota</taxon>
        <taxon>Alphaproteobacteria</taxon>
        <taxon>Hyphomicrobiales</taxon>
        <taxon>Devosiaceae</taxon>
        <taxon>Pelagibacterium</taxon>
    </lineage>
</organism>
<dbReference type="GO" id="GO:0004519">
    <property type="term" value="F:endonuclease activity"/>
    <property type="evidence" value="ECO:0007669"/>
    <property type="project" value="UniProtKB-KW"/>
</dbReference>
<keyword evidence="4" id="KW-0378">Hydrolase</keyword>
<feature type="region of interest" description="Disordered" evidence="1">
    <location>
        <begin position="638"/>
        <end position="662"/>
    </location>
</feature>
<evidence type="ECO:0000259" key="2">
    <source>
        <dbReference type="Pfam" id="PF05876"/>
    </source>
</evidence>
<evidence type="ECO:0000256" key="1">
    <source>
        <dbReference type="SAM" id="MobiDB-lite"/>
    </source>
</evidence>
<keyword evidence="4" id="KW-0540">Nuclease</keyword>
<evidence type="ECO:0000259" key="3">
    <source>
        <dbReference type="Pfam" id="PF20454"/>
    </source>
</evidence>
<dbReference type="InterPro" id="IPR046453">
    <property type="entry name" value="GpA_ATPase"/>
</dbReference>
<evidence type="ECO:0000313" key="5">
    <source>
        <dbReference type="Proteomes" id="UP001369958"/>
    </source>
</evidence>
<feature type="domain" description="Terminase large subunit GpA endonuclease" evidence="3">
    <location>
        <begin position="310"/>
        <end position="604"/>
    </location>
</feature>
<dbReference type="RefSeq" id="WP_338606871.1">
    <property type="nucleotide sequence ID" value="NZ_CP146275.1"/>
</dbReference>